<gene>
    <name evidence="1" type="ORF">LPTSP4_33660</name>
</gene>
<name>A0A2P2E4L8_9LEPT</name>
<dbReference type="AlphaFoldDB" id="A0A2P2E4L8"/>
<proteinExistence type="predicted"/>
<reference evidence="1 2" key="1">
    <citation type="submission" date="2018-02" db="EMBL/GenBank/DDBJ databases">
        <title>Novel Leptospira species isolated from soil and water in Japan.</title>
        <authorList>
            <person name="Nakao R."/>
            <person name="Masuzawa T."/>
        </authorList>
    </citation>
    <scope>NUCLEOTIDE SEQUENCE [LARGE SCALE GENOMIC DNA]</scope>
    <source>
        <strain evidence="1 2">YH101</strain>
    </source>
</reference>
<evidence type="ECO:0000313" key="1">
    <source>
        <dbReference type="EMBL" id="GBF51828.1"/>
    </source>
</evidence>
<keyword evidence="2" id="KW-1185">Reference proteome</keyword>
<dbReference type="EMBL" id="BFBB01000009">
    <property type="protein sequence ID" value="GBF51828.1"/>
    <property type="molecule type" value="Genomic_DNA"/>
</dbReference>
<evidence type="ECO:0000313" key="2">
    <source>
        <dbReference type="Proteomes" id="UP000245133"/>
    </source>
</evidence>
<dbReference type="OrthoDB" id="340657at2"/>
<comment type="caution">
    <text evidence="1">The sequence shown here is derived from an EMBL/GenBank/DDBJ whole genome shotgun (WGS) entry which is preliminary data.</text>
</comment>
<protein>
    <submittedName>
        <fullName evidence="1">Uncharacterized protein</fullName>
    </submittedName>
</protein>
<accession>A0A2P2E4L8</accession>
<organism evidence="1 2">
    <name type="scientific">Leptospira ryugenii</name>
    <dbReference type="NCBI Taxonomy" id="1917863"/>
    <lineage>
        <taxon>Bacteria</taxon>
        <taxon>Pseudomonadati</taxon>
        <taxon>Spirochaetota</taxon>
        <taxon>Spirochaetia</taxon>
        <taxon>Leptospirales</taxon>
        <taxon>Leptospiraceae</taxon>
        <taxon>Leptospira</taxon>
    </lineage>
</organism>
<sequence length="226" mass="25785">MGEKNSQHTWRLGYILFVTSLLFAYPKTILAKPKLGLFLSDQLPLSRGFLYLGLEIQEESEKKNFLAQELRYHPELGWEELIYAGNWKEESGTLYLNPNSCQVRASKSFGEKKGLLRRFDCQHLMLSLSLADSGFILSTNLSLGLEQVPLPHYLPELAGEPVALSFPLPDNQEMGIWGFHLTGIGKKDPVQVWSQKGKRWAPFRGFLESPSADGAIFYRWRRTFSD</sequence>
<dbReference type="Proteomes" id="UP000245133">
    <property type="component" value="Unassembled WGS sequence"/>
</dbReference>
<dbReference type="RefSeq" id="WP_108978224.1">
    <property type="nucleotide sequence ID" value="NZ_BFBB01000009.1"/>
</dbReference>